<keyword evidence="3" id="KW-1185">Reference proteome</keyword>
<dbReference type="AlphaFoldDB" id="A0A9P5XYM9"/>
<protein>
    <submittedName>
        <fullName evidence="2">Uncharacterized protein</fullName>
    </submittedName>
</protein>
<dbReference type="Proteomes" id="UP000807353">
    <property type="component" value="Unassembled WGS sequence"/>
</dbReference>
<gene>
    <name evidence="2" type="ORF">BDZ94DRAFT_1313603</name>
</gene>
<evidence type="ECO:0000256" key="1">
    <source>
        <dbReference type="SAM" id="MobiDB-lite"/>
    </source>
</evidence>
<feature type="region of interest" description="Disordered" evidence="1">
    <location>
        <begin position="283"/>
        <end position="316"/>
    </location>
</feature>
<comment type="caution">
    <text evidence="2">The sequence shown here is derived from an EMBL/GenBank/DDBJ whole genome shotgun (WGS) entry which is preliminary data.</text>
</comment>
<organism evidence="2 3">
    <name type="scientific">Collybia nuda</name>
    <dbReference type="NCBI Taxonomy" id="64659"/>
    <lineage>
        <taxon>Eukaryota</taxon>
        <taxon>Fungi</taxon>
        <taxon>Dikarya</taxon>
        <taxon>Basidiomycota</taxon>
        <taxon>Agaricomycotina</taxon>
        <taxon>Agaricomycetes</taxon>
        <taxon>Agaricomycetidae</taxon>
        <taxon>Agaricales</taxon>
        <taxon>Tricholomatineae</taxon>
        <taxon>Clitocybaceae</taxon>
        <taxon>Collybia</taxon>
    </lineage>
</organism>
<reference evidence="2" key="1">
    <citation type="submission" date="2020-11" db="EMBL/GenBank/DDBJ databases">
        <authorList>
            <consortium name="DOE Joint Genome Institute"/>
            <person name="Ahrendt S."/>
            <person name="Riley R."/>
            <person name="Andreopoulos W."/>
            <person name="Labutti K."/>
            <person name="Pangilinan J."/>
            <person name="Ruiz-Duenas F.J."/>
            <person name="Barrasa J.M."/>
            <person name="Sanchez-Garcia M."/>
            <person name="Camarero S."/>
            <person name="Miyauchi S."/>
            <person name="Serrano A."/>
            <person name="Linde D."/>
            <person name="Babiker R."/>
            <person name="Drula E."/>
            <person name="Ayuso-Fernandez I."/>
            <person name="Pacheco R."/>
            <person name="Padilla G."/>
            <person name="Ferreira P."/>
            <person name="Barriuso J."/>
            <person name="Kellner H."/>
            <person name="Castanera R."/>
            <person name="Alfaro M."/>
            <person name="Ramirez L."/>
            <person name="Pisabarro A.G."/>
            <person name="Kuo A."/>
            <person name="Tritt A."/>
            <person name="Lipzen A."/>
            <person name="He G."/>
            <person name="Yan M."/>
            <person name="Ng V."/>
            <person name="Cullen D."/>
            <person name="Martin F."/>
            <person name="Rosso M.-N."/>
            <person name="Henrissat B."/>
            <person name="Hibbett D."/>
            <person name="Martinez A.T."/>
            <person name="Grigoriev I.V."/>
        </authorList>
    </citation>
    <scope>NUCLEOTIDE SEQUENCE</scope>
    <source>
        <strain evidence="2">CBS 247.69</strain>
    </source>
</reference>
<evidence type="ECO:0000313" key="2">
    <source>
        <dbReference type="EMBL" id="KAF9458075.1"/>
    </source>
</evidence>
<proteinExistence type="predicted"/>
<name>A0A9P5XYM9_9AGAR</name>
<dbReference type="EMBL" id="MU150350">
    <property type="protein sequence ID" value="KAF9458075.1"/>
    <property type="molecule type" value="Genomic_DNA"/>
</dbReference>
<evidence type="ECO:0000313" key="3">
    <source>
        <dbReference type="Proteomes" id="UP000807353"/>
    </source>
</evidence>
<sequence length="353" mass="39347">MLCSTLSDYTYNDWLHISPINQDSCNEENDVPKLSLNYIYSLTKDDDANNVLPNRRSISVFPPSHSTPKNLGNTLMHLLSPLTLTPADVFGSSNSSPSPDPRRILSPVHLGTTNCLQDIQFDDCYRLLTPLVSSDSYISPIVRASSLGTVDNLPPCTSENPGIFSSPENGSFLDRLRASVHSASSPDRIQAFYPKPYCLLSPCNPSTNRCRPPLPVTPKRQILRGFSSASNTMEPFSPLTPLPEDASYFQGSNTPNTKTNVKRRLTLQNFLSPRPAKARRILRSSQYEPEQIVTRRSPTPELPSRSRSPAPQPMCTPIFTNRTFPKFVPISSDFPMFYRRFPASSYLQGVSTE</sequence>
<accession>A0A9P5XYM9</accession>
<dbReference type="OrthoDB" id="5595379at2759"/>